<name>A0A1G7NZU4_9FIRM</name>
<dbReference type="AlphaFoldDB" id="A0A1G7NZU4"/>
<dbReference type="EMBL" id="FNBU01000030">
    <property type="protein sequence ID" value="SDF79588.1"/>
    <property type="molecule type" value="Genomic_DNA"/>
</dbReference>
<dbReference type="RefSeq" id="WP_093691874.1">
    <property type="nucleotide sequence ID" value="NZ_FNBU01000030.1"/>
</dbReference>
<dbReference type="Proteomes" id="UP000243333">
    <property type="component" value="Unassembled WGS sequence"/>
</dbReference>
<accession>A0A1G7NZU4</accession>
<protein>
    <submittedName>
        <fullName evidence="1">Uncharacterized protein</fullName>
    </submittedName>
</protein>
<evidence type="ECO:0000313" key="2">
    <source>
        <dbReference type="Proteomes" id="UP000243333"/>
    </source>
</evidence>
<proteinExistence type="predicted"/>
<reference evidence="2" key="1">
    <citation type="submission" date="2016-10" db="EMBL/GenBank/DDBJ databases">
        <authorList>
            <person name="Varghese N."/>
            <person name="Submissions S."/>
        </authorList>
    </citation>
    <scope>NUCLEOTIDE SEQUENCE [LARGE SCALE GENOMIC DNA]</scope>
    <source>
        <strain evidence="2">DSM 23256</strain>
    </source>
</reference>
<dbReference type="STRING" id="1123285.SAMN05660235_02787"/>
<sequence length="186" mass="20687">MLYLNIRSQPALLEMTSYAAALNLKTTPARLEMATEAARVEIRQPKGELYIDQAPCRASRGIYGVSEFARVNAEEGRRTALETVGRIAAEGDRMAAIETGEDAIVNMATESNFPPPPDITWAYVEPPIIRYTARPVEIDVQSGRVNATYVPGKVEGEYTPGKVDVRVARYPSIKMWVTENKYDVYV</sequence>
<dbReference type="InterPro" id="IPR045527">
    <property type="entry name" value="DUF6470"/>
</dbReference>
<keyword evidence="2" id="KW-1185">Reference proteome</keyword>
<organism evidence="1 2">
    <name type="scientific">Sporolituus thermophilus DSM 23256</name>
    <dbReference type="NCBI Taxonomy" id="1123285"/>
    <lineage>
        <taxon>Bacteria</taxon>
        <taxon>Bacillati</taxon>
        <taxon>Bacillota</taxon>
        <taxon>Negativicutes</taxon>
        <taxon>Selenomonadales</taxon>
        <taxon>Sporomusaceae</taxon>
        <taxon>Sporolituus</taxon>
    </lineage>
</organism>
<dbReference type="Pfam" id="PF20074">
    <property type="entry name" value="DUF6470"/>
    <property type="match status" value="1"/>
</dbReference>
<dbReference type="OrthoDB" id="1680451at2"/>
<gene>
    <name evidence="1" type="ORF">SAMN05660235_02787</name>
</gene>
<evidence type="ECO:0000313" key="1">
    <source>
        <dbReference type="EMBL" id="SDF79588.1"/>
    </source>
</evidence>